<dbReference type="Proteomes" id="UP000006671">
    <property type="component" value="Unassembled WGS sequence"/>
</dbReference>
<dbReference type="SUPFAM" id="SSF63825">
    <property type="entry name" value="YWTD domain"/>
    <property type="match status" value="1"/>
</dbReference>
<proteinExistence type="predicted"/>
<dbReference type="RefSeq" id="XP_002678809.1">
    <property type="nucleotide sequence ID" value="XM_002678763.1"/>
</dbReference>
<evidence type="ECO:0000313" key="2">
    <source>
        <dbReference type="Proteomes" id="UP000006671"/>
    </source>
</evidence>
<dbReference type="OrthoDB" id="72419at2759"/>
<gene>
    <name evidence="1" type="ORF">NAEGRDRAFT_65850</name>
</gene>
<dbReference type="InterPro" id="IPR011042">
    <property type="entry name" value="6-blade_b-propeller_TolB-like"/>
</dbReference>
<dbReference type="InParanoid" id="D2VAG4"/>
<sequence length="202" mass="23293">MKLVNERDNEEYIYVSNNLNMILKIKVSDLLQYKQSDKCTVWSSEQFDNVWGIEVFNDKVYAMDYTRGIVILNCNDGKIQVENNLPSIASGYELKFLSENELLISHGTKLEIFKSSKKHGWKPVRKSTFPIVTAYSLFYEEGSQLIYLSDSSGHQVHVVNRHDLSLVKSFGQFNMNFGIKVDKLSGLLYICDTCNFTIEVYQ</sequence>
<dbReference type="GeneID" id="8848523"/>
<reference evidence="1 2" key="1">
    <citation type="journal article" date="2010" name="Cell">
        <title>The genome of Naegleria gruberi illuminates early eukaryotic versatility.</title>
        <authorList>
            <person name="Fritz-Laylin L.K."/>
            <person name="Prochnik S.E."/>
            <person name="Ginger M.L."/>
            <person name="Dacks J.B."/>
            <person name="Carpenter M.L."/>
            <person name="Field M.C."/>
            <person name="Kuo A."/>
            <person name="Paredez A."/>
            <person name="Chapman J."/>
            <person name="Pham J."/>
            <person name="Shu S."/>
            <person name="Neupane R."/>
            <person name="Cipriano M."/>
            <person name="Mancuso J."/>
            <person name="Tu H."/>
            <person name="Salamov A."/>
            <person name="Lindquist E."/>
            <person name="Shapiro H."/>
            <person name="Lucas S."/>
            <person name="Grigoriev I.V."/>
            <person name="Cande W.Z."/>
            <person name="Fulton C."/>
            <person name="Rokhsar D.S."/>
            <person name="Dawson S.C."/>
        </authorList>
    </citation>
    <scope>NUCLEOTIDE SEQUENCE [LARGE SCALE GENOMIC DNA]</scope>
    <source>
        <strain evidence="1 2">NEG-M</strain>
    </source>
</reference>
<dbReference type="VEuPathDB" id="AmoebaDB:NAEGRDRAFT_65850"/>
<dbReference type="AlphaFoldDB" id="D2VAG4"/>
<keyword evidence="2" id="KW-1185">Reference proteome</keyword>
<organism evidence="2">
    <name type="scientific">Naegleria gruberi</name>
    <name type="common">Amoeba</name>
    <dbReference type="NCBI Taxonomy" id="5762"/>
    <lineage>
        <taxon>Eukaryota</taxon>
        <taxon>Discoba</taxon>
        <taxon>Heterolobosea</taxon>
        <taxon>Tetramitia</taxon>
        <taxon>Eutetramitia</taxon>
        <taxon>Vahlkampfiidae</taxon>
        <taxon>Naegleria</taxon>
    </lineage>
</organism>
<dbReference type="EMBL" id="GG738860">
    <property type="protein sequence ID" value="EFC46065.1"/>
    <property type="molecule type" value="Genomic_DNA"/>
</dbReference>
<dbReference type="KEGG" id="ngr:NAEGRDRAFT_65850"/>
<accession>D2VAG4</accession>
<evidence type="ECO:0000313" key="1">
    <source>
        <dbReference type="EMBL" id="EFC46065.1"/>
    </source>
</evidence>
<dbReference type="Gene3D" id="2.120.10.30">
    <property type="entry name" value="TolB, C-terminal domain"/>
    <property type="match status" value="1"/>
</dbReference>
<name>D2VAG4_NAEGR</name>
<protein>
    <submittedName>
        <fullName evidence="1">Predicted protein</fullName>
    </submittedName>
</protein>